<evidence type="ECO:0000259" key="1">
    <source>
        <dbReference type="PROSITE" id="PS51787"/>
    </source>
</evidence>
<feature type="domain" description="Lon N-terminal" evidence="1">
    <location>
        <begin position="1"/>
        <end position="198"/>
    </location>
</feature>
<dbReference type="EMBL" id="BSUJ01000001">
    <property type="protein sequence ID" value="GMA21425.1"/>
    <property type="molecule type" value="Genomic_DNA"/>
</dbReference>
<gene>
    <name evidence="2" type="ORF">GCM10025862_34460</name>
</gene>
<reference evidence="3" key="1">
    <citation type="journal article" date="2019" name="Int. J. Syst. Evol. Microbiol.">
        <title>The Global Catalogue of Microorganisms (GCM) 10K type strain sequencing project: providing services to taxonomists for standard genome sequencing and annotation.</title>
        <authorList>
            <consortium name="The Broad Institute Genomics Platform"/>
            <consortium name="The Broad Institute Genome Sequencing Center for Infectious Disease"/>
            <person name="Wu L."/>
            <person name="Ma J."/>
        </authorList>
    </citation>
    <scope>NUCLEOTIDE SEQUENCE [LARGE SCALE GENOMIC DNA]</scope>
    <source>
        <strain evidence="3">NBRC 105830</strain>
    </source>
</reference>
<dbReference type="InterPro" id="IPR046336">
    <property type="entry name" value="Lon_prtase_N_sf"/>
</dbReference>
<dbReference type="InterPro" id="IPR003111">
    <property type="entry name" value="Lon_prtase_N"/>
</dbReference>
<proteinExistence type="predicted"/>
<dbReference type="Pfam" id="PF02190">
    <property type="entry name" value="LON_substr_bdg"/>
    <property type="match status" value="1"/>
</dbReference>
<dbReference type="PROSITE" id="PS51787">
    <property type="entry name" value="LON_N"/>
    <property type="match status" value="1"/>
</dbReference>
<sequence length="219" mass="23111">MLPLFPLGTVLFPGRPLPLRIFEPRYVALLASVIGGRNPTRELGVVTVRAGREVGAGGFVATSDVGCSAVVQHAAPTGDGAFEVLVQGARRFRVDSVDLPETPGGAGYQRAQVRLLDPGGREAADLAEPARRLLTAYHGYCDLVGAQPLDLADGPPEALAWTVADLVPLALTARLEVLAVDDPVARLELVGGLVTTEIDLVREVRAFPRTQPLEAPTPN</sequence>
<dbReference type="Gene3D" id="2.30.130.40">
    <property type="entry name" value="LON domain-like"/>
    <property type="match status" value="1"/>
</dbReference>
<dbReference type="PANTHER" id="PTHR46732:SF8">
    <property type="entry name" value="ATP-DEPENDENT PROTEASE LA (LON) DOMAIN PROTEIN"/>
    <property type="match status" value="1"/>
</dbReference>
<evidence type="ECO:0000313" key="2">
    <source>
        <dbReference type="EMBL" id="GMA21425.1"/>
    </source>
</evidence>
<dbReference type="SMART" id="SM00464">
    <property type="entry name" value="LON"/>
    <property type="match status" value="1"/>
</dbReference>
<name>A0ABQ6HT30_9MICO</name>
<comment type="caution">
    <text evidence="2">The sequence shown here is derived from an EMBL/GenBank/DDBJ whole genome shotgun (WGS) entry which is preliminary data.</text>
</comment>
<evidence type="ECO:0000313" key="3">
    <source>
        <dbReference type="Proteomes" id="UP001157109"/>
    </source>
</evidence>
<dbReference type="Proteomes" id="UP001157109">
    <property type="component" value="Unassembled WGS sequence"/>
</dbReference>
<dbReference type="InterPro" id="IPR015947">
    <property type="entry name" value="PUA-like_sf"/>
</dbReference>
<accession>A0ABQ6HT30</accession>
<protein>
    <submittedName>
        <fullName evidence="2">Peptidase</fullName>
    </submittedName>
</protein>
<organism evidence="2 3">
    <name type="scientific">Arsenicicoccus piscis</name>
    <dbReference type="NCBI Taxonomy" id="673954"/>
    <lineage>
        <taxon>Bacteria</taxon>
        <taxon>Bacillati</taxon>
        <taxon>Actinomycetota</taxon>
        <taxon>Actinomycetes</taxon>
        <taxon>Micrococcales</taxon>
        <taxon>Intrasporangiaceae</taxon>
        <taxon>Arsenicicoccus</taxon>
    </lineage>
</organism>
<dbReference type="PANTHER" id="PTHR46732">
    <property type="entry name" value="ATP-DEPENDENT PROTEASE LA (LON) DOMAIN PROTEIN"/>
    <property type="match status" value="1"/>
</dbReference>
<dbReference type="SUPFAM" id="SSF88697">
    <property type="entry name" value="PUA domain-like"/>
    <property type="match status" value="1"/>
</dbReference>
<dbReference type="RefSeq" id="WP_241441749.1">
    <property type="nucleotide sequence ID" value="NZ_BSUJ01000001.1"/>
</dbReference>
<keyword evidence="3" id="KW-1185">Reference proteome</keyword>